<evidence type="ECO:0000313" key="4">
    <source>
        <dbReference type="Proteomes" id="UP001500979"/>
    </source>
</evidence>
<dbReference type="RefSeq" id="WP_344678600.1">
    <property type="nucleotide sequence ID" value="NZ_BAAAUX010000006.1"/>
</dbReference>
<keyword evidence="2" id="KW-0472">Membrane</keyword>
<reference evidence="3 4" key="1">
    <citation type="journal article" date="2019" name="Int. J. Syst. Evol. Microbiol.">
        <title>The Global Catalogue of Microorganisms (GCM) 10K type strain sequencing project: providing services to taxonomists for standard genome sequencing and annotation.</title>
        <authorList>
            <consortium name="The Broad Institute Genomics Platform"/>
            <consortium name="The Broad Institute Genome Sequencing Center for Infectious Disease"/>
            <person name="Wu L."/>
            <person name="Ma J."/>
        </authorList>
    </citation>
    <scope>NUCLEOTIDE SEQUENCE [LARGE SCALE GENOMIC DNA]</scope>
    <source>
        <strain evidence="3 4">JCM 9383</strain>
    </source>
</reference>
<dbReference type="PANTHER" id="PTHR34703">
    <property type="entry name" value="ANTIPORTER SUBUNIT MNHG2-RELATED"/>
    <property type="match status" value="1"/>
</dbReference>
<organism evidence="3 4">
    <name type="scientific">Saccharopolyspora taberi</name>
    <dbReference type="NCBI Taxonomy" id="60895"/>
    <lineage>
        <taxon>Bacteria</taxon>
        <taxon>Bacillati</taxon>
        <taxon>Actinomycetota</taxon>
        <taxon>Actinomycetes</taxon>
        <taxon>Pseudonocardiales</taxon>
        <taxon>Pseudonocardiaceae</taxon>
        <taxon>Saccharopolyspora</taxon>
    </lineage>
</organism>
<name>A0ABN3V6X1_9PSEU</name>
<comment type="caution">
    <text evidence="3">The sequence shown here is derived from an EMBL/GenBank/DDBJ whole genome shotgun (WGS) entry which is preliminary data.</text>
</comment>
<evidence type="ECO:0008006" key="5">
    <source>
        <dbReference type="Google" id="ProtNLM"/>
    </source>
</evidence>
<dbReference type="InterPro" id="IPR005133">
    <property type="entry name" value="PhaG_MnhG_YufB"/>
</dbReference>
<proteinExistence type="inferred from homology"/>
<feature type="transmembrane region" description="Helical" evidence="2">
    <location>
        <begin position="6"/>
        <end position="30"/>
    </location>
</feature>
<evidence type="ECO:0000313" key="3">
    <source>
        <dbReference type="EMBL" id="GAA2781218.1"/>
    </source>
</evidence>
<sequence>MSWTDVISAVLMIGGALSCLLGAIGLLSFPDVAARLQAATKPQTLGLILILIGTAVQLGFPDALALALVGLFQTLTAPVVAQLAGRSAYSTGAIRRDTLVIDELGERLAREGKQLNR</sequence>
<dbReference type="Pfam" id="PF03334">
    <property type="entry name" value="PhaG_MnhG_YufB"/>
    <property type="match status" value="1"/>
</dbReference>
<evidence type="ECO:0000256" key="1">
    <source>
        <dbReference type="ARBA" id="ARBA00008404"/>
    </source>
</evidence>
<dbReference type="Proteomes" id="UP001500979">
    <property type="component" value="Unassembled WGS sequence"/>
</dbReference>
<dbReference type="NCBIfam" id="NF009314">
    <property type="entry name" value="PRK12674.1-2"/>
    <property type="match status" value="1"/>
</dbReference>
<feature type="transmembrane region" description="Helical" evidence="2">
    <location>
        <begin position="42"/>
        <end position="60"/>
    </location>
</feature>
<comment type="similarity">
    <text evidence="1">Belongs to the CPA3 antiporters (TC 2.A.63) subunit G family.</text>
</comment>
<keyword evidence="4" id="KW-1185">Reference proteome</keyword>
<keyword evidence="2" id="KW-1133">Transmembrane helix</keyword>
<accession>A0ABN3V6X1</accession>
<protein>
    <recommendedName>
        <fullName evidence="5">Monovalent cation/H(+) antiporter subunit G</fullName>
    </recommendedName>
</protein>
<dbReference type="NCBIfam" id="TIGR01300">
    <property type="entry name" value="CPA3_mnhG_phaG"/>
    <property type="match status" value="1"/>
</dbReference>
<gene>
    <name evidence="3" type="ORF">GCM10010470_13880</name>
</gene>
<dbReference type="PANTHER" id="PTHR34703:SF1">
    <property type="entry name" value="ANTIPORTER SUBUNIT MNHG2-RELATED"/>
    <property type="match status" value="1"/>
</dbReference>
<evidence type="ECO:0000256" key="2">
    <source>
        <dbReference type="SAM" id="Phobius"/>
    </source>
</evidence>
<keyword evidence="2" id="KW-0812">Transmembrane</keyword>
<dbReference type="EMBL" id="BAAAUX010000006">
    <property type="protein sequence ID" value="GAA2781218.1"/>
    <property type="molecule type" value="Genomic_DNA"/>
</dbReference>